<dbReference type="InterPro" id="IPR050483">
    <property type="entry name" value="CoA-transferase_III_domain"/>
</dbReference>
<name>A0A6A7CA03_9PEZI</name>
<evidence type="ECO:0000313" key="5">
    <source>
        <dbReference type="Proteomes" id="UP000799421"/>
    </source>
</evidence>
<dbReference type="Pfam" id="PF02515">
    <property type="entry name" value="CoA_transf_3"/>
    <property type="match status" value="1"/>
</dbReference>
<keyword evidence="2" id="KW-0808">Transferase</keyword>
<dbReference type="InterPro" id="IPR044855">
    <property type="entry name" value="CoA-Trfase_III_dom3_sf"/>
</dbReference>
<comment type="similarity">
    <text evidence="1">Belongs to the CoA-transferase III family.</text>
</comment>
<sequence>MSQATSILRILPRHIVFQQTRNVATQTEAQLPLTGIRVLDMSRVLAAPFCTQMLGDLGAEVIKVEHPVRGDDTRAWGPPYAEYKRGSGKTGPGESAYFLAANRNKKSLGLSFQHRPGVEILHRLVEKCDVLVENYLPGTLKKYDLDYETVSKINPGLIYASVTGYGQTGPYSNRAGYDVMVEAGMGLMHITGHRDGPPAKVGVAITDLTTGLYTASTIMAALIGRARTGQGQHIDVALADCQISMLSNIASSCLISGKPDSGRWGTAHPSIVPYRGFKTKDGDIMLGGGNDRLFGIMCSRLGKEEWSRDPKFVTNADRVKNRDELENMIEGVTETRTTSEWLDIFEGSGMPYSAINDVETTLDHEHTQARKMVTEVDHPACGPMKLVSPPVKFSHTQPSVRSPPPTLGEHTYSILTTLLSMSEEEISTLRTEGAIS</sequence>
<proteinExistence type="inferred from homology"/>
<dbReference type="OrthoDB" id="5863171at2759"/>
<dbReference type="FunFam" id="3.30.1540.10:FF:000005">
    <property type="entry name" value="succinate--hydroxymethylglutarate CoA-transferase isoform X4"/>
    <property type="match status" value="1"/>
</dbReference>
<dbReference type="Proteomes" id="UP000799421">
    <property type="component" value="Unassembled WGS sequence"/>
</dbReference>
<gene>
    <name evidence="4" type="ORF">K470DRAFT_210120</name>
</gene>
<dbReference type="EMBL" id="MU005959">
    <property type="protein sequence ID" value="KAF2863909.1"/>
    <property type="molecule type" value="Genomic_DNA"/>
</dbReference>
<dbReference type="InterPro" id="IPR023606">
    <property type="entry name" value="CoA-Trfase_III_dom_1_sf"/>
</dbReference>
<dbReference type="AlphaFoldDB" id="A0A6A7CA03"/>
<dbReference type="PANTHER" id="PTHR48207:SF3">
    <property type="entry name" value="SUCCINATE--HYDROXYMETHYLGLUTARATE COA-TRANSFERASE"/>
    <property type="match status" value="1"/>
</dbReference>
<dbReference type="Gene3D" id="3.30.1540.10">
    <property type="entry name" value="formyl-coa transferase, domain 3"/>
    <property type="match status" value="1"/>
</dbReference>
<evidence type="ECO:0000256" key="2">
    <source>
        <dbReference type="ARBA" id="ARBA00022679"/>
    </source>
</evidence>
<protein>
    <submittedName>
        <fullName evidence="4">CAIB/BAIF family enzyme</fullName>
    </submittedName>
</protein>
<evidence type="ECO:0000256" key="3">
    <source>
        <dbReference type="SAM" id="MobiDB-lite"/>
    </source>
</evidence>
<accession>A0A6A7CA03</accession>
<feature type="region of interest" description="Disordered" evidence="3">
    <location>
        <begin position="388"/>
        <end position="408"/>
    </location>
</feature>
<dbReference type="GO" id="GO:0047369">
    <property type="term" value="F:succinate-hydroxymethylglutarate CoA-transferase activity"/>
    <property type="evidence" value="ECO:0007669"/>
    <property type="project" value="TreeGrafter"/>
</dbReference>
<dbReference type="GO" id="GO:0005739">
    <property type="term" value="C:mitochondrion"/>
    <property type="evidence" value="ECO:0007669"/>
    <property type="project" value="TreeGrafter"/>
</dbReference>
<organism evidence="4 5">
    <name type="scientific">Piedraia hortae CBS 480.64</name>
    <dbReference type="NCBI Taxonomy" id="1314780"/>
    <lineage>
        <taxon>Eukaryota</taxon>
        <taxon>Fungi</taxon>
        <taxon>Dikarya</taxon>
        <taxon>Ascomycota</taxon>
        <taxon>Pezizomycotina</taxon>
        <taxon>Dothideomycetes</taxon>
        <taxon>Dothideomycetidae</taxon>
        <taxon>Capnodiales</taxon>
        <taxon>Piedraiaceae</taxon>
        <taxon>Piedraia</taxon>
    </lineage>
</organism>
<dbReference type="PANTHER" id="PTHR48207">
    <property type="entry name" value="SUCCINATE--HYDROXYMETHYLGLUTARATE COA-TRANSFERASE"/>
    <property type="match status" value="1"/>
</dbReference>
<evidence type="ECO:0000313" key="4">
    <source>
        <dbReference type="EMBL" id="KAF2863909.1"/>
    </source>
</evidence>
<evidence type="ECO:0000256" key="1">
    <source>
        <dbReference type="ARBA" id="ARBA00008383"/>
    </source>
</evidence>
<dbReference type="InterPro" id="IPR003673">
    <property type="entry name" value="CoA-Trfase_fam_III"/>
</dbReference>
<keyword evidence="5" id="KW-1185">Reference proteome</keyword>
<reference evidence="4" key="1">
    <citation type="journal article" date="2020" name="Stud. Mycol.">
        <title>101 Dothideomycetes genomes: a test case for predicting lifestyles and emergence of pathogens.</title>
        <authorList>
            <person name="Haridas S."/>
            <person name="Albert R."/>
            <person name="Binder M."/>
            <person name="Bloem J."/>
            <person name="Labutti K."/>
            <person name="Salamov A."/>
            <person name="Andreopoulos B."/>
            <person name="Baker S."/>
            <person name="Barry K."/>
            <person name="Bills G."/>
            <person name="Bluhm B."/>
            <person name="Cannon C."/>
            <person name="Castanera R."/>
            <person name="Culley D."/>
            <person name="Daum C."/>
            <person name="Ezra D."/>
            <person name="Gonzalez J."/>
            <person name="Henrissat B."/>
            <person name="Kuo A."/>
            <person name="Liang C."/>
            <person name="Lipzen A."/>
            <person name="Lutzoni F."/>
            <person name="Magnuson J."/>
            <person name="Mondo S."/>
            <person name="Nolan M."/>
            <person name="Ohm R."/>
            <person name="Pangilinan J."/>
            <person name="Park H.-J."/>
            <person name="Ramirez L."/>
            <person name="Alfaro M."/>
            <person name="Sun H."/>
            <person name="Tritt A."/>
            <person name="Yoshinaga Y."/>
            <person name="Zwiers L.-H."/>
            <person name="Turgeon B."/>
            <person name="Goodwin S."/>
            <person name="Spatafora J."/>
            <person name="Crous P."/>
            <person name="Grigoriev I."/>
        </authorList>
    </citation>
    <scope>NUCLEOTIDE SEQUENCE</scope>
    <source>
        <strain evidence="4">CBS 480.64</strain>
    </source>
</reference>
<dbReference type="Gene3D" id="3.40.50.10540">
    <property type="entry name" value="Crotonobetainyl-coa:carnitine coa-transferase, domain 1"/>
    <property type="match status" value="1"/>
</dbReference>
<dbReference type="SUPFAM" id="SSF89796">
    <property type="entry name" value="CoA-transferase family III (CaiB/BaiF)"/>
    <property type="match status" value="1"/>
</dbReference>